<keyword evidence="1" id="KW-0732">Signal</keyword>
<dbReference type="SUPFAM" id="SSF103515">
    <property type="entry name" value="Autotransporter"/>
    <property type="match status" value="1"/>
</dbReference>
<evidence type="ECO:0000259" key="2">
    <source>
        <dbReference type="PROSITE" id="PS51208"/>
    </source>
</evidence>
<evidence type="ECO:0000256" key="1">
    <source>
        <dbReference type="ARBA" id="ARBA00022729"/>
    </source>
</evidence>
<sequence length="1117" mass="110769">MKKLIAVSVVSVLVIAEDAAAKSTSGGSFEIAAGTVTTPQTLGANKKGIIDQGATLTSSSAITVTITGSATLTNNGTLSETGSSRAVRITGTGIDVNLNNAAGASITAAGDDTIQSKADASVNITNAGSITSGTTSTAGGQAIDLNNVVSKTNTITNLATGTITAYGSDALRPGANGTITNAGIIQAINSVDNTSGNDAIDAQTNSGVTISNSGTISSARHGITGGNTDVSTSGAYVMNITNQSGGTIIGNNGAGINIDGFNANEVVTINNSGTLSGNGITGDGDGVDVDGVVVLTNSSTGQIISTQANGDTSEGVTVGGGTIDNYGLIEGQNPGGASHGITLAGVDKDPTTGTAIPIEGIYTDSTIHNYSGGTIKGDTGSGIAITGGATTHTVTIDNDAGATIEGGGSDAAISTGVTTTTINNAGIIRANGSGKAVDFGTGANNVLSITGGNAQIIGDIDGGTGNSTLIINPGTGNRFSYGGAISGFSLIELGSGTIALSGTNNYSGSTRLTAGTLSLGSNSALGTSTLEMAANTTLSFASSGLTLANAISLDGDPTIDVASGTDTLAGTLSDGSAPGDLVKTGAGTLVLTGANTYTGGTEVADGTLQVDGSLTSAVTVDSSGTLSGVGQVGTTTVSGMLAPGDTGTGTLTVNGNLTLGSGSTYALNITPDTAQSLVSVTGTAALQGGTIDVTGTGSNWHNPVVLLQAGQGVSGTFGTLVTNLAYLSPILTYNADDVSLSFRRNGVAFTDVGITRNEAAAGSGLAALSSGTLYDALVTTSTTTARTALNTLSGEIHASARTALIQDSLYVRDAITERLRAADCMPGAGSGLKTAHISSTCHTDEAGVWMQGYGAFSHNRGDGNASALTDNAGGFMLGVDTPLAGWHIGVAAGYGHSSFSSGSVASWGHSDNVSIGPYAGTHWGRLGLRMGVTYTFDMLSTSRNVALPGYAARLNTSYNGGTTQAFGDLGYRLNMGPLWAEPFANVAWVNVHTGHFNERGNSEASLTGDAASAATTFATFGSRLAGQVRAGHLILTPQATLAYRHGFGTLRPTARQSFTGGNVFEVAGTPVTQDAALIKTGLQARLTDRIMISTDYVGQFSTGYTSNGVTGSLKISF</sequence>
<evidence type="ECO:0000313" key="4">
    <source>
        <dbReference type="Proteomes" id="UP000664399"/>
    </source>
</evidence>
<name>A0ABS3LJM3_9PROT</name>
<dbReference type="Proteomes" id="UP000664399">
    <property type="component" value="Unassembled WGS sequence"/>
</dbReference>
<dbReference type="InterPro" id="IPR036709">
    <property type="entry name" value="Autotransporte_beta_dom_sf"/>
</dbReference>
<comment type="caution">
    <text evidence="3">The sequence shown here is derived from an EMBL/GenBank/DDBJ whole genome shotgun (WGS) entry which is preliminary data.</text>
</comment>
<organism evidence="3 4">
    <name type="scientific">Acetobacter suratthaniensis</name>
    <dbReference type="NCBI Taxonomy" id="1502841"/>
    <lineage>
        <taxon>Bacteria</taxon>
        <taxon>Pseudomonadati</taxon>
        <taxon>Pseudomonadota</taxon>
        <taxon>Alphaproteobacteria</taxon>
        <taxon>Acetobacterales</taxon>
        <taxon>Acetobacteraceae</taxon>
        <taxon>Acetobacter</taxon>
    </lineage>
</organism>
<dbReference type="InterPro" id="IPR011050">
    <property type="entry name" value="Pectin_lyase_fold/virulence"/>
</dbReference>
<dbReference type="PROSITE" id="PS51208">
    <property type="entry name" value="AUTOTRANSPORTER"/>
    <property type="match status" value="1"/>
</dbReference>
<gene>
    <name evidence="3" type="ORF">J2D75_04745</name>
</gene>
<dbReference type="SUPFAM" id="SSF51126">
    <property type="entry name" value="Pectin lyase-like"/>
    <property type="match status" value="1"/>
</dbReference>
<dbReference type="Pfam" id="PF12951">
    <property type="entry name" value="PATR"/>
    <property type="match status" value="2"/>
</dbReference>
<dbReference type="InterPro" id="IPR013425">
    <property type="entry name" value="Autotrns_rpt"/>
</dbReference>
<feature type="domain" description="Autotransporter" evidence="2">
    <location>
        <begin position="841"/>
        <end position="1117"/>
    </location>
</feature>
<dbReference type="InterPro" id="IPR006315">
    <property type="entry name" value="OM_autotransptr_brl_dom"/>
</dbReference>
<dbReference type="NCBIfam" id="TIGR02601">
    <property type="entry name" value="autotrns_rpt"/>
    <property type="match status" value="2"/>
</dbReference>
<dbReference type="Gene3D" id="2.40.128.130">
    <property type="entry name" value="Autotransporter beta-domain"/>
    <property type="match status" value="1"/>
</dbReference>
<protein>
    <submittedName>
        <fullName evidence="3">Autotransporter domain-containing protein</fullName>
    </submittedName>
</protein>
<dbReference type="Pfam" id="PF03797">
    <property type="entry name" value="Autotransporter"/>
    <property type="match status" value="1"/>
</dbReference>
<keyword evidence="4" id="KW-1185">Reference proteome</keyword>
<proteinExistence type="predicted"/>
<accession>A0ABS3LJM3</accession>
<dbReference type="NCBIfam" id="TIGR01414">
    <property type="entry name" value="autotrans_barl"/>
    <property type="match status" value="1"/>
</dbReference>
<dbReference type="InterPro" id="IPR005546">
    <property type="entry name" value="Autotransporte_beta"/>
</dbReference>
<dbReference type="RefSeq" id="WP_207853329.1">
    <property type="nucleotide sequence ID" value="NZ_JAFVMG010000002.1"/>
</dbReference>
<dbReference type="EMBL" id="JAFVMG010000002">
    <property type="protein sequence ID" value="MBO1327784.1"/>
    <property type="molecule type" value="Genomic_DNA"/>
</dbReference>
<evidence type="ECO:0000313" key="3">
    <source>
        <dbReference type="EMBL" id="MBO1327784.1"/>
    </source>
</evidence>
<reference evidence="3 4" key="1">
    <citation type="submission" date="2021-03" db="EMBL/GenBank/DDBJ databases">
        <title>The complete genome sequence of Acetobacter suratthaniensis TBRC 1719.</title>
        <authorList>
            <person name="Charoenyingcharoen P."/>
            <person name="Yukphan P."/>
        </authorList>
    </citation>
    <scope>NUCLEOTIDE SEQUENCE [LARGE SCALE GENOMIC DNA]</scope>
    <source>
        <strain evidence="3 4">TBRC 1719</strain>
    </source>
</reference>
<dbReference type="SMART" id="SM00869">
    <property type="entry name" value="Autotransporter"/>
    <property type="match status" value="1"/>
</dbReference>